<feature type="active site" description="Proton donor" evidence="1">
    <location>
        <position position="132"/>
    </location>
</feature>
<dbReference type="NCBIfam" id="TIGR01221">
    <property type="entry name" value="rmlC"/>
    <property type="match status" value="1"/>
</dbReference>
<dbReference type="InterPro" id="IPR011051">
    <property type="entry name" value="RmlC_Cupin_sf"/>
</dbReference>
<dbReference type="RefSeq" id="WP_328597863.1">
    <property type="nucleotide sequence ID" value="NZ_VUMT01000037.1"/>
</dbReference>
<comment type="pathway">
    <text evidence="3">Carbohydrate biosynthesis; dTDP-L-rhamnose biosynthesis.</text>
</comment>
<protein>
    <recommendedName>
        <fullName evidence="3">dTDP-4-dehydrorhamnose 3,5-epimerase</fullName>
        <ecNumber evidence="3">5.1.3.13</ecNumber>
    </recommendedName>
    <alternativeName>
        <fullName evidence="3">Thymidine diphospho-4-keto-rhamnose 3,5-epimerase</fullName>
    </alternativeName>
</protein>
<dbReference type="PANTHER" id="PTHR21047">
    <property type="entry name" value="DTDP-6-DEOXY-D-GLUCOSE-3,5 EPIMERASE"/>
    <property type="match status" value="1"/>
</dbReference>
<comment type="caution">
    <text evidence="4">The sequence shown here is derived from an EMBL/GenBank/DDBJ whole genome shotgun (WGS) entry which is preliminary data.</text>
</comment>
<evidence type="ECO:0000313" key="4">
    <source>
        <dbReference type="EMBL" id="MSS64913.1"/>
    </source>
</evidence>
<feature type="active site" description="Proton acceptor" evidence="1">
    <location>
        <position position="62"/>
    </location>
</feature>
<reference evidence="4 5" key="1">
    <citation type="submission" date="2019-08" db="EMBL/GenBank/DDBJ databases">
        <title>In-depth cultivation of the pig gut microbiome towards novel bacterial diversity and tailored functional studies.</title>
        <authorList>
            <person name="Wylensek D."/>
            <person name="Hitch T.C.A."/>
            <person name="Clavel T."/>
        </authorList>
    </citation>
    <scope>NUCLEOTIDE SEQUENCE [LARGE SCALE GENOMIC DNA]</scope>
    <source>
        <strain evidence="4 5">WCA-693-APC-MOT-I</strain>
    </source>
</reference>
<dbReference type="PANTHER" id="PTHR21047:SF2">
    <property type="entry name" value="THYMIDINE DIPHOSPHO-4-KETO-RHAMNOSE 3,5-EPIMERASE"/>
    <property type="match status" value="1"/>
</dbReference>
<evidence type="ECO:0000313" key="5">
    <source>
        <dbReference type="Proteomes" id="UP000482209"/>
    </source>
</evidence>
<comment type="function">
    <text evidence="3">Catalyzes the epimerization of the C3' and C5'positions of dTDP-6-deoxy-D-xylo-4-hexulose, forming dTDP-6-deoxy-L-lyxo-4-hexulose.</text>
</comment>
<dbReference type="GO" id="GO:0019305">
    <property type="term" value="P:dTDP-rhamnose biosynthetic process"/>
    <property type="evidence" value="ECO:0007669"/>
    <property type="project" value="UniProtKB-UniRule"/>
</dbReference>
<dbReference type="GO" id="GO:0000271">
    <property type="term" value="P:polysaccharide biosynthetic process"/>
    <property type="evidence" value="ECO:0007669"/>
    <property type="project" value="TreeGrafter"/>
</dbReference>
<sequence>MKIIETELKDVYILEPQVFGDNRGWFMESYNQNAMEEAGLHYEFVQDNQSYSTQKGTLRGLHFQKGEHAQAKIVRCNKGAVMDVAVDMREGSPTYKKWVKVELSEENKRQLLIPRGFLHGFVTLTDEVEFLYKADNFYNKESDRNIAWNDEEIGVDWGIDNPILSEKDKNAPKLSESDIDFKYNVIDYKR</sequence>
<dbReference type="GO" id="GO:0005829">
    <property type="term" value="C:cytosol"/>
    <property type="evidence" value="ECO:0007669"/>
    <property type="project" value="TreeGrafter"/>
</dbReference>
<comment type="catalytic activity">
    <reaction evidence="3">
        <text>dTDP-4-dehydro-6-deoxy-alpha-D-glucose = dTDP-4-dehydro-beta-L-rhamnose</text>
        <dbReference type="Rhea" id="RHEA:16969"/>
        <dbReference type="ChEBI" id="CHEBI:57649"/>
        <dbReference type="ChEBI" id="CHEBI:62830"/>
        <dbReference type="EC" id="5.1.3.13"/>
    </reaction>
</comment>
<proteinExistence type="inferred from homology"/>
<dbReference type="InterPro" id="IPR014710">
    <property type="entry name" value="RmlC-like_jellyroll"/>
</dbReference>
<evidence type="ECO:0000256" key="3">
    <source>
        <dbReference type="RuleBase" id="RU364069"/>
    </source>
</evidence>
<keyword evidence="3 4" id="KW-0413">Isomerase</keyword>
<dbReference type="Pfam" id="PF00908">
    <property type="entry name" value="dTDP_sugar_isom"/>
    <property type="match status" value="1"/>
</dbReference>
<dbReference type="EC" id="5.1.3.13" evidence="3"/>
<organism evidence="4 5">
    <name type="scientific">Velocimicrobium porci</name>
    <dbReference type="NCBI Taxonomy" id="2606634"/>
    <lineage>
        <taxon>Bacteria</taxon>
        <taxon>Bacillati</taxon>
        <taxon>Bacillota</taxon>
        <taxon>Clostridia</taxon>
        <taxon>Lachnospirales</taxon>
        <taxon>Lachnospiraceae</taxon>
        <taxon>Velocimicrobium</taxon>
    </lineage>
</organism>
<dbReference type="GO" id="GO:0008830">
    <property type="term" value="F:dTDP-4-dehydrorhamnose 3,5-epimerase activity"/>
    <property type="evidence" value="ECO:0007669"/>
    <property type="project" value="UniProtKB-UniRule"/>
</dbReference>
<evidence type="ECO:0000256" key="2">
    <source>
        <dbReference type="PIRSR" id="PIRSR600888-3"/>
    </source>
</evidence>
<gene>
    <name evidence="4" type="primary">rfbC</name>
    <name evidence="4" type="ORF">FYJ58_13720</name>
</gene>
<accession>A0A6L5Y436</accession>
<comment type="similarity">
    <text evidence="3">Belongs to the dTDP-4-dehydrorhamnose 3,5-epimerase family.</text>
</comment>
<dbReference type="UniPathway" id="UPA00124"/>
<keyword evidence="5" id="KW-1185">Reference proteome</keyword>
<dbReference type="CDD" id="cd00438">
    <property type="entry name" value="cupin_RmlC"/>
    <property type="match status" value="1"/>
</dbReference>
<dbReference type="SUPFAM" id="SSF51182">
    <property type="entry name" value="RmlC-like cupins"/>
    <property type="match status" value="1"/>
</dbReference>
<evidence type="ECO:0000256" key="1">
    <source>
        <dbReference type="PIRSR" id="PIRSR600888-1"/>
    </source>
</evidence>
<dbReference type="EMBL" id="VUMT01000037">
    <property type="protein sequence ID" value="MSS64913.1"/>
    <property type="molecule type" value="Genomic_DNA"/>
</dbReference>
<name>A0A6L5Y436_9FIRM</name>
<feature type="site" description="Participates in a stacking interaction with the thymidine ring of dTDP-4-oxo-6-deoxyglucose" evidence="2">
    <location>
        <position position="138"/>
    </location>
</feature>
<dbReference type="Proteomes" id="UP000482209">
    <property type="component" value="Unassembled WGS sequence"/>
</dbReference>
<dbReference type="InterPro" id="IPR000888">
    <property type="entry name" value="RmlC-like"/>
</dbReference>
<comment type="subunit">
    <text evidence="3">Homodimer.</text>
</comment>
<dbReference type="AlphaFoldDB" id="A0A6L5Y436"/>
<dbReference type="Gene3D" id="2.60.120.10">
    <property type="entry name" value="Jelly Rolls"/>
    <property type="match status" value="1"/>
</dbReference>